<name>A0ABU0CW75_9BACI</name>
<protein>
    <submittedName>
        <fullName evidence="4">Lia operon protein LiaI</fullName>
    </submittedName>
</protein>
<feature type="transmembrane region" description="Helical" evidence="2">
    <location>
        <begin position="28"/>
        <end position="44"/>
    </location>
</feature>
<feature type="domain" description="LiaF transmembrane" evidence="3">
    <location>
        <begin position="6"/>
        <end position="92"/>
    </location>
</feature>
<evidence type="ECO:0000256" key="1">
    <source>
        <dbReference type="SAM" id="MobiDB-lite"/>
    </source>
</evidence>
<evidence type="ECO:0000256" key="2">
    <source>
        <dbReference type="SAM" id="Phobius"/>
    </source>
</evidence>
<organism evidence="4 5">
    <name type="scientific">Caldalkalibacillus uzonensis</name>
    <dbReference type="NCBI Taxonomy" id="353224"/>
    <lineage>
        <taxon>Bacteria</taxon>
        <taxon>Bacillati</taxon>
        <taxon>Bacillota</taxon>
        <taxon>Bacilli</taxon>
        <taxon>Bacillales</taxon>
        <taxon>Bacillaceae</taxon>
        <taxon>Caldalkalibacillus</taxon>
    </lineage>
</organism>
<dbReference type="Pfam" id="PF22570">
    <property type="entry name" value="LiaF-TM"/>
    <property type="match status" value="1"/>
</dbReference>
<feature type="region of interest" description="Disordered" evidence="1">
    <location>
        <begin position="92"/>
        <end position="114"/>
    </location>
</feature>
<dbReference type="RefSeq" id="WP_307342712.1">
    <property type="nucleotide sequence ID" value="NZ_JAUSUQ010000017.1"/>
</dbReference>
<keyword evidence="5" id="KW-1185">Reference proteome</keyword>
<feature type="compositionally biased region" description="Polar residues" evidence="1">
    <location>
        <begin position="93"/>
        <end position="104"/>
    </location>
</feature>
<proteinExistence type="predicted"/>
<gene>
    <name evidence="4" type="ORF">J2S00_003501</name>
</gene>
<comment type="caution">
    <text evidence="4">The sequence shown here is derived from an EMBL/GenBank/DDBJ whole genome shotgun (WGS) entry which is preliminary data.</text>
</comment>
<dbReference type="Proteomes" id="UP001232445">
    <property type="component" value="Unassembled WGS sequence"/>
</dbReference>
<accession>A0ABU0CW75</accession>
<feature type="transmembrane region" description="Helical" evidence="2">
    <location>
        <begin position="56"/>
        <end position="87"/>
    </location>
</feature>
<reference evidence="4 5" key="1">
    <citation type="submission" date="2023-07" db="EMBL/GenBank/DDBJ databases">
        <title>Genomic Encyclopedia of Type Strains, Phase IV (KMG-IV): sequencing the most valuable type-strain genomes for metagenomic binning, comparative biology and taxonomic classification.</title>
        <authorList>
            <person name="Goeker M."/>
        </authorList>
    </citation>
    <scope>NUCLEOTIDE SEQUENCE [LARGE SCALE GENOMIC DNA]</scope>
    <source>
        <strain evidence="4 5">DSM 17740</strain>
    </source>
</reference>
<dbReference type="EMBL" id="JAUSUQ010000017">
    <property type="protein sequence ID" value="MDQ0340675.1"/>
    <property type="molecule type" value="Genomic_DNA"/>
</dbReference>
<evidence type="ECO:0000313" key="4">
    <source>
        <dbReference type="EMBL" id="MDQ0340675.1"/>
    </source>
</evidence>
<keyword evidence="2" id="KW-0472">Membrane</keyword>
<keyword evidence="2" id="KW-1133">Transmembrane helix</keyword>
<keyword evidence="2" id="KW-0812">Transmembrane</keyword>
<sequence>MSGKKLLGLLLLLIGASALLGMLGIHVGGLISLAIGALLIAYGAKQWKAGSRIWGGIVLGFGLLILVGSLPVVLSLLLGVALIYAGYKLITNEPDSPSHTSPSSGYKPVDETLDDPFDEEWENIMKSNP</sequence>
<dbReference type="InterPro" id="IPR054331">
    <property type="entry name" value="LiaF_TM"/>
</dbReference>
<evidence type="ECO:0000313" key="5">
    <source>
        <dbReference type="Proteomes" id="UP001232445"/>
    </source>
</evidence>
<evidence type="ECO:0000259" key="3">
    <source>
        <dbReference type="Pfam" id="PF22570"/>
    </source>
</evidence>